<feature type="compositionally biased region" description="Low complexity" evidence="1">
    <location>
        <begin position="1"/>
        <end position="29"/>
    </location>
</feature>
<dbReference type="EMBL" id="JAWQEG010003118">
    <property type="protein sequence ID" value="KAK3867840.1"/>
    <property type="molecule type" value="Genomic_DNA"/>
</dbReference>
<protein>
    <submittedName>
        <fullName evidence="2">Uncharacterized protein</fullName>
    </submittedName>
</protein>
<organism evidence="2 3">
    <name type="scientific">Petrolisthes cinctipes</name>
    <name type="common">Flat porcelain crab</name>
    <dbReference type="NCBI Taxonomy" id="88211"/>
    <lineage>
        <taxon>Eukaryota</taxon>
        <taxon>Metazoa</taxon>
        <taxon>Ecdysozoa</taxon>
        <taxon>Arthropoda</taxon>
        <taxon>Crustacea</taxon>
        <taxon>Multicrustacea</taxon>
        <taxon>Malacostraca</taxon>
        <taxon>Eumalacostraca</taxon>
        <taxon>Eucarida</taxon>
        <taxon>Decapoda</taxon>
        <taxon>Pleocyemata</taxon>
        <taxon>Anomura</taxon>
        <taxon>Galatheoidea</taxon>
        <taxon>Porcellanidae</taxon>
        <taxon>Petrolisthes</taxon>
    </lineage>
</organism>
<evidence type="ECO:0000256" key="1">
    <source>
        <dbReference type="SAM" id="MobiDB-lite"/>
    </source>
</evidence>
<comment type="caution">
    <text evidence="2">The sequence shown here is derived from an EMBL/GenBank/DDBJ whole genome shotgun (WGS) entry which is preliminary data.</text>
</comment>
<name>A0AAE1F5I8_PETCI</name>
<accession>A0AAE1F5I8</accession>
<keyword evidence="3" id="KW-1185">Reference proteome</keyword>
<dbReference type="AlphaFoldDB" id="A0AAE1F5I8"/>
<feature type="region of interest" description="Disordered" evidence="1">
    <location>
        <begin position="1"/>
        <end position="52"/>
    </location>
</feature>
<evidence type="ECO:0000313" key="3">
    <source>
        <dbReference type="Proteomes" id="UP001286313"/>
    </source>
</evidence>
<proteinExistence type="predicted"/>
<sequence length="126" mass="13539">MFSTSSLGSSFKRSSRSSSSSAAATSEVSVSRRSEESCESSPWPPGKPPGAVIPRAVRRARTSQQSNVLLSPRQVVWEVLGQSPDEQSMMDLSEGGFCHNSTPSTRLVSRETRGRCDEAVVAHLLA</sequence>
<gene>
    <name evidence="2" type="ORF">Pcinc_026728</name>
</gene>
<evidence type="ECO:0000313" key="2">
    <source>
        <dbReference type="EMBL" id="KAK3867840.1"/>
    </source>
</evidence>
<dbReference type="Proteomes" id="UP001286313">
    <property type="component" value="Unassembled WGS sequence"/>
</dbReference>
<reference evidence="2" key="1">
    <citation type="submission" date="2023-10" db="EMBL/GenBank/DDBJ databases">
        <title>Genome assemblies of two species of porcelain crab, Petrolisthes cinctipes and Petrolisthes manimaculis (Anomura: Porcellanidae).</title>
        <authorList>
            <person name="Angst P."/>
        </authorList>
    </citation>
    <scope>NUCLEOTIDE SEQUENCE</scope>
    <source>
        <strain evidence="2">PB745_01</strain>
        <tissue evidence="2">Gill</tissue>
    </source>
</reference>